<dbReference type="EMBL" id="KZ678136">
    <property type="protein sequence ID" value="PSN66146.1"/>
    <property type="molecule type" value="Genomic_DNA"/>
</dbReference>
<proteinExistence type="predicted"/>
<protein>
    <submittedName>
        <fullName evidence="1">Uncharacterized protein</fullName>
    </submittedName>
</protein>
<dbReference type="AlphaFoldDB" id="A0A2T2NLK2"/>
<name>A0A2T2NLK2_CORCC</name>
<reference evidence="1 2" key="1">
    <citation type="journal article" date="2018" name="Front. Microbiol.">
        <title>Genome-Wide Analysis of Corynespora cassiicola Leaf Fall Disease Putative Effectors.</title>
        <authorList>
            <person name="Lopez D."/>
            <person name="Ribeiro S."/>
            <person name="Label P."/>
            <person name="Fumanal B."/>
            <person name="Venisse J.S."/>
            <person name="Kohler A."/>
            <person name="de Oliveira R.R."/>
            <person name="Labutti K."/>
            <person name="Lipzen A."/>
            <person name="Lail K."/>
            <person name="Bauer D."/>
            <person name="Ohm R.A."/>
            <person name="Barry K.W."/>
            <person name="Spatafora J."/>
            <person name="Grigoriev I.V."/>
            <person name="Martin F.M."/>
            <person name="Pujade-Renaud V."/>
        </authorList>
    </citation>
    <scope>NUCLEOTIDE SEQUENCE [LARGE SCALE GENOMIC DNA]</scope>
    <source>
        <strain evidence="1 2">Philippines</strain>
    </source>
</reference>
<evidence type="ECO:0000313" key="2">
    <source>
        <dbReference type="Proteomes" id="UP000240883"/>
    </source>
</evidence>
<keyword evidence="2" id="KW-1185">Reference proteome</keyword>
<accession>A0A2T2NLK2</accession>
<dbReference type="Proteomes" id="UP000240883">
    <property type="component" value="Unassembled WGS sequence"/>
</dbReference>
<gene>
    <name evidence="1" type="ORF">BS50DRAFT_408209</name>
</gene>
<organism evidence="1 2">
    <name type="scientific">Corynespora cassiicola Philippines</name>
    <dbReference type="NCBI Taxonomy" id="1448308"/>
    <lineage>
        <taxon>Eukaryota</taxon>
        <taxon>Fungi</taxon>
        <taxon>Dikarya</taxon>
        <taxon>Ascomycota</taxon>
        <taxon>Pezizomycotina</taxon>
        <taxon>Dothideomycetes</taxon>
        <taxon>Pleosporomycetidae</taxon>
        <taxon>Pleosporales</taxon>
        <taxon>Corynesporascaceae</taxon>
        <taxon>Corynespora</taxon>
    </lineage>
</organism>
<evidence type="ECO:0000313" key="1">
    <source>
        <dbReference type="EMBL" id="PSN66146.1"/>
    </source>
</evidence>
<sequence length="151" mass="16512">MRARIAVTITSNVRMRERQSRVFLVGQASVGSTLAASLKRKVEAEGHGTIAVFSHPSHMGWLGATSRRRDYELLPDITHASPASTSMTPWRTARCLCPLCQTDDADADADATHRVLSSRLRSIISSRLCMSLSHPSHVQPTAPHLLTLKTA</sequence>